<protein>
    <submittedName>
        <fullName evidence="3">Uncharacterized protein</fullName>
    </submittedName>
</protein>
<keyword evidence="4" id="KW-1185">Reference proteome</keyword>
<feature type="compositionally biased region" description="Basic residues" evidence="1">
    <location>
        <begin position="14"/>
        <end position="27"/>
    </location>
</feature>
<dbReference type="AlphaFoldDB" id="A0A7I8KJ34"/>
<sequence>MATSTAVDLGRTSLRSRPRGGRARRAAGQRPVSPSWWPDLHITTVIQSLATET</sequence>
<evidence type="ECO:0000313" key="3">
    <source>
        <dbReference type="EMBL" id="CAA7397730.1"/>
    </source>
</evidence>
<feature type="region of interest" description="Disordered" evidence="1">
    <location>
        <begin position="1"/>
        <end position="34"/>
    </location>
</feature>
<evidence type="ECO:0000256" key="1">
    <source>
        <dbReference type="SAM" id="MobiDB-lite"/>
    </source>
</evidence>
<evidence type="ECO:0000313" key="2">
    <source>
        <dbReference type="EMBL" id="CAA2621682.1"/>
    </source>
</evidence>
<dbReference type="Proteomes" id="UP000663760">
    <property type="component" value="Chromosome 6"/>
</dbReference>
<name>A0A7I8KJ34_SPIIN</name>
<accession>A0A7I8KJ34</accession>
<dbReference type="EMBL" id="LR746269">
    <property type="protein sequence ID" value="CAA7397730.1"/>
    <property type="molecule type" value="Genomic_DNA"/>
</dbReference>
<evidence type="ECO:0000313" key="4">
    <source>
        <dbReference type="Proteomes" id="UP000663760"/>
    </source>
</evidence>
<proteinExistence type="predicted"/>
<reference evidence="3" key="1">
    <citation type="submission" date="2020-02" db="EMBL/GenBank/DDBJ databases">
        <authorList>
            <person name="Scholz U."/>
            <person name="Mascher M."/>
            <person name="Fiebig A."/>
        </authorList>
    </citation>
    <scope>NUCLEOTIDE SEQUENCE</scope>
</reference>
<gene>
    <name evidence="2" type="ORF">SI7747_06007764</name>
    <name evidence="3" type="ORF">SI8410_06008395</name>
</gene>
<organism evidence="3 4">
    <name type="scientific">Spirodela intermedia</name>
    <name type="common">Intermediate duckweed</name>
    <dbReference type="NCBI Taxonomy" id="51605"/>
    <lineage>
        <taxon>Eukaryota</taxon>
        <taxon>Viridiplantae</taxon>
        <taxon>Streptophyta</taxon>
        <taxon>Embryophyta</taxon>
        <taxon>Tracheophyta</taxon>
        <taxon>Spermatophyta</taxon>
        <taxon>Magnoliopsida</taxon>
        <taxon>Liliopsida</taxon>
        <taxon>Araceae</taxon>
        <taxon>Lemnoideae</taxon>
        <taxon>Spirodela</taxon>
    </lineage>
</organism>
<dbReference type="EMBL" id="LR743593">
    <property type="protein sequence ID" value="CAA2621682.1"/>
    <property type="molecule type" value="Genomic_DNA"/>
</dbReference>